<dbReference type="InterPro" id="IPR015422">
    <property type="entry name" value="PyrdxlP-dep_Trfase_small"/>
</dbReference>
<comment type="caution">
    <text evidence="10">The sequence shown here is derived from an EMBL/GenBank/DDBJ whole genome shotgun (WGS) entry which is preliminary data.</text>
</comment>
<evidence type="ECO:0000313" key="11">
    <source>
        <dbReference type="Proteomes" id="UP000632195"/>
    </source>
</evidence>
<dbReference type="InterPro" id="IPR020578">
    <property type="entry name" value="Aminotrans_V_PyrdxlP_BS"/>
</dbReference>
<dbReference type="NCBIfam" id="TIGR01979">
    <property type="entry name" value="sufS"/>
    <property type="match status" value="1"/>
</dbReference>
<feature type="domain" description="Aminotransferase class V" evidence="9">
    <location>
        <begin position="21"/>
        <end position="406"/>
    </location>
</feature>
<comment type="function">
    <text evidence="8">Catalyzes the removal of elemental sulfur and selenium atoms from L-cysteine, L-cystine, L-selenocysteine, and L-selenocystine to produce L-alanine.</text>
</comment>
<dbReference type="PROSITE" id="PS00595">
    <property type="entry name" value="AA_TRANSFER_CLASS_5"/>
    <property type="match status" value="1"/>
</dbReference>
<evidence type="ECO:0000259" key="9">
    <source>
        <dbReference type="Pfam" id="PF00266"/>
    </source>
</evidence>
<dbReference type="GO" id="GO:0030170">
    <property type="term" value="F:pyridoxal phosphate binding"/>
    <property type="evidence" value="ECO:0007669"/>
    <property type="project" value="UniProtKB-UniRule"/>
</dbReference>
<keyword evidence="5 8" id="KW-0663">Pyridoxal phosphate</keyword>
<dbReference type="InterPro" id="IPR000192">
    <property type="entry name" value="Aminotrans_V_dom"/>
</dbReference>
<evidence type="ECO:0000256" key="2">
    <source>
        <dbReference type="ARBA" id="ARBA00010447"/>
    </source>
</evidence>
<keyword evidence="11" id="KW-1185">Reference proteome</keyword>
<evidence type="ECO:0000256" key="3">
    <source>
        <dbReference type="ARBA" id="ARBA00012239"/>
    </source>
</evidence>
<dbReference type="InterPro" id="IPR015421">
    <property type="entry name" value="PyrdxlP-dep_Trfase_major"/>
</dbReference>
<evidence type="ECO:0000313" key="10">
    <source>
        <dbReference type="EMBL" id="GGM66729.1"/>
    </source>
</evidence>
<dbReference type="GO" id="GO:0006534">
    <property type="term" value="P:cysteine metabolic process"/>
    <property type="evidence" value="ECO:0007669"/>
    <property type="project" value="UniProtKB-UniRule"/>
</dbReference>
<dbReference type="PANTHER" id="PTHR43586:SF8">
    <property type="entry name" value="CYSTEINE DESULFURASE 1, CHLOROPLASTIC"/>
    <property type="match status" value="1"/>
</dbReference>
<protein>
    <recommendedName>
        <fullName evidence="3 8">Cysteine desulfurase</fullName>
        <ecNumber evidence="3 8">2.8.1.7</ecNumber>
    </recommendedName>
</protein>
<evidence type="ECO:0000256" key="4">
    <source>
        <dbReference type="ARBA" id="ARBA00022679"/>
    </source>
</evidence>
<dbReference type="EMBL" id="BMNY01000001">
    <property type="protein sequence ID" value="GGM66729.1"/>
    <property type="molecule type" value="Genomic_DNA"/>
</dbReference>
<reference evidence="10" key="1">
    <citation type="journal article" date="2014" name="Int. J. Syst. Evol. Microbiol.">
        <title>Complete genome sequence of Corynebacterium casei LMG S-19264T (=DSM 44701T), isolated from a smear-ripened cheese.</title>
        <authorList>
            <consortium name="US DOE Joint Genome Institute (JGI-PGF)"/>
            <person name="Walter F."/>
            <person name="Albersmeier A."/>
            <person name="Kalinowski J."/>
            <person name="Ruckert C."/>
        </authorList>
    </citation>
    <scope>NUCLEOTIDE SEQUENCE</scope>
    <source>
        <strain evidence="10">JCM 13583</strain>
    </source>
</reference>
<comment type="similarity">
    <text evidence="2 8">Belongs to the class-V pyridoxal-phosphate-dependent aminotransferase family. Csd subfamily.</text>
</comment>
<comment type="catalytic activity">
    <reaction evidence="6 8">
        <text>(sulfur carrier)-H + L-cysteine = (sulfur carrier)-SH + L-alanine</text>
        <dbReference type="Rhea" id="RHEA:43892"/>
        <dbReference type="Rhea" id="RHEA-COMP:14737"/>
        <dbReference type="Rhea" id="RHEA-COMP:14739"/>
        <dbReference type="ChEBI" id="CHEBI:29917"/>
        <dbReference type="ChEBI" id="CHEBI:35235"/>
        <dbReference type="ChEBI" id="CHEBI:57972"/>
        <dbReference type="ChEBI" id="CHEBI:64428"/>
        <dbReference type="EC" id="2.8.1.7"/>
    </reaction>
</comment>
<comment type="cofactor">
    <cofactor evidence="1 7">
        <name>pyridoxal 5'-phosphate</name>
        <dbReference type="ChEBI" id="CHEBI:597326"/>
    </cofactor>
</comment>
<accession>A0AA37BPT9</accession>
<dbReference type="EC" id="2.8.1.7" evidence="3 8"/>
<evidence type="ECO:0000256" key="6">
    <source>
        <dbReference type="ARBA" id="ARBA00050776"/>
    </source>
</evidence>
<dbReference type="Gene3D" id="3.40.640.10">
    <property type="entry name" value="Type I PLP-dependent aspartate aminotransferase-like (Major domain)"/>
    <property type="match status" value="1"/>
</dbReference>
<gene>
    <name evidence="10" type="ORF">GCM10007108_01150</name>
</gene>
<dbReference type="GO" id="GO:0031071">
    <property type="term" value="F:cysteine desulfurase activity"/>
    <property type="evidence" value="ECO:0007669"/>
    <property type="project" value="UniProtKB-UniRule"/>
</dbReference>
<dbReference type="CDD" id="cd06453">
    <property type="entry name" value="SufS_like"/>
    <property type="match status" value="1"/>
</dbReference>
<dbReference type="Pfam" id="PF00266">
    <property type="entry name" value="Aminotran_5"/>
    <property type="match status" value="1"/>
</dbReference>
<dbReference type="PANTHER" id="PTHR43586">
    <property type="entry name" value="CYSTEINE DESULFURASE"/>
    <property type="match status" value="1"/>
</dbReference>
<dbReference type="SUPFAM" id="SSF53383">
    <property type="entry name" value="PLP-dependent transferases"/>
    <property type="match status" value="1"/>
</dbReference>
<evidence type="ECO:0000256" key="8">
    <source>
        <dbReference type="RuleBase" id="RU004506"/>
    </source>
</evidence>
<sequence length="418" mass="46449">MLDVARIKQDFPIFQNNPNLVYLDSAATTQKPRQVINAVREFYENYCSNVHRGIYRLSERATEEFMGAREKVARFIGAEENEIVFTRNATESLNLLAYTLSRSLSPGDEILLTVMEHHSNIVPWQLVSGGRFRIRYVDIDGHGLLDMEDLKSKLNRRTKVVSVTHVSNVLGTINDLQEISKMAHENGSVFIVDGAQGVPHMPVDVSRIDCDFMAFSGHKMLGPNGSGVLYGKYEMLRSLPPFLGGGEMIQTVSTEQSTFLDPPLRFEAGTPDVEAAIGLGAAVDYLERIGMANVREHERGLMRYVLEREGDLGLASLVSYGPRDVERRGGVYTFNLGEIPPLDSGKEIALGKAIHPHDVASSLDRHNVAVRSGHHCAMPLIHRLGLVAASRASFYIYNDRSDVDALFEAIERAMEVYG</sequence>
<organism evidence="10 11">
    <name type="scientific">Thermogymnomonas acidicola</name>
    <dbReference type="NCBI Taxonomy" id="399579"/>
    <lineage>
        <taxon>Archaea</taxon>
        <taxon>Methanobacteriati</taxon>
        <taxon>Thermoplasmatota</taxon>
        <taxon>Thermoplasmata</taxon>
        <taxon>Thermoplasmatales</taxon>
        <taxon>Thermogymnomonas</taxon>
    </lineage>
</organism>
<dbReference type="Proteomes" id="UP000632195">
    <property type="component" value="Unassembled WGS sequence"/>
</dbReference>
<dbReference type="AlphaFoldDB" id="A0AA37BPT9"/>
<evidence type="ECO:0000256" key="5">
    <source>
        <dbReference type="ARBA" id="ARBA00022898"/>
    </source>
</evidence>
<dbReference type="InterPro" id="IPR010970">
    <property type="entry name" value="Cys_dSase_SufS"/>
</dbReference>
<dbReference type="Gene3D" id="3.90.1150.10">
    <property type="entry name" value="Aspartate Aminotransferase, domain 1"/>
    <property type="match status" value="1"/>
</dbReference>
<evidence type="ECO:0000256" key="1">
    <source>
        <dbReference type="ARBA" id="ARBA00001933"/>
    </source>
</evidence>
<proteinExistence type="inferred from homology"/>
<dbReference type="InterPro" id="IPR015424">
    <property type="entry name" value="PyrdxlP-dep_Trfase"/>
</dbReference>
<evidence type="ECO:0000256" key="7">
    <source>
        <dbReference type="RuleBase" id="RU004504"/>
    </source>
</evidence>
<reference evidence="10" key="2">
    <citation type="submission" date="2022-09" db="EMBL/GenBank/DDBJ databases">
        <authorList>
            <person name="Sun Q."/>
            <person name="Ohkuma M."/>
        </authorList>
    </citation>
    <scope>NUCLEOTIDE SEQUENCE</scope>
    <source>
        <strain evidence="10">JCM 13583</strain>
    </source>
</reference>
<keyword evidence="4 8" id="KW-0808">Transferase</keyword>
<dbReference type="RefSeq" id="WP_188679422.1">
    <property type="nucleotide sequence ID" value="NZ_BMNY01000001.1"/>
</dbReference>
<name>A0AA37BPT9_9ARCH</name>